<dbReference type="Pfam" id="PF12998">
    <property type="entry name" value="ING"/>
    <property type="match status" value="1"/>
</dbReference>
<dbReference type="Proteomes" id="UP001439008">
    <property type="component" value="Unassembled WGS sequence"/>
</dbReference>
<proteinExistence type="predicted"/>
<dbReference type="EMBL" id="JBDODL010000088">
    <property type="protein sequence ID" value="MES1918583.1"/>
    <property type="molecule type" value="Genomic_DNA"/>
</dbReference>
<name>A0ABV2AFZ9_9EUKA</name>
<sequence length="125" mass="14745">MATLENLIKDFDNIPYAIKRELELLTKLSYKTQSKQIQLENMYNRTVENLNNVPETPEETNILNGKIRTIRKNQKEIFFLHSEKIASVEKIQKIVNFFYPKKIKSALCRTECCVVQLKDEFKGNF</sequence>
<comment type="caution">
    <text evidence="2">The sequence shown here is derived from an EMBL/GenBank/DDBJ whole genome shotgun (WGS) entry which is preliminary data.</text>
</comment>
<accession>A0ABV2AFZ9</accession>
<dbReference type="Gene3D" id="6.10.140.1740">
    <property type="match status" value="1"/>
</dbReference>
<organism evidence="2 3">
    <name type="scientific">Bonamia ostreae</name>
    <dbReference type="NCBI Taxonomy" id="126728"/>
    <lineage>
        <taxon>Eukaryota</taxon>
        <taxon>Sar</taxon>
        <taxon>Rhizaria</taxon>
        <taxon>Endomyxa</taxon>
        <taxon>Ascetosporea</taxon>
        <taxon>Haplosporida</taxon>
        <taxon>Bonamia</taxon>
    </lineage>
</organism>
<evidence type="ECO:0000313" key="2">
    <source>
        <dbReference type="EMBL" id="MES1918583.1"/>
    </source>
</evidence>
<keyword evidence="3" id="KW-1185">Reference proteome</keyword>
<feature type="domain" description="Inhibitor of growth protein N-terminal histone-binding" evidence="1">
    <location>
        <begin position="4"/>
        <end position="95"/>
    </location>
</feature>
<evidence type="ECO:0000313" key="3">
    <source>
        <dbReference type="Proteomes" id="UP001439008"/>
    </source>
</evidence>
<reference evidence="2 3" key="1">
    <citation type="journal article" date="2024" name="BMC Biol.">
        <title>Comparative genomics of Ascetosporea gives new insight into the evolutionary basis for animal parasitism in Rhizaria.</title>
        <authorList>
            <person name="Hiltunen Thoren M."/>
            <person name="Onut-Brannstrom I."/>
            <person name="Alfjorden A."/>
            <person name="Peckova H."/>
            <person name="Swords F."/>
            <person name="Hooper C."/>
            <person name="Holzer A.S."/>
            <person name="Bass D."/>
            <person name="Burki F."/>
        </authorList>
    </citation>
    <scope>NUCLEOTIDE SEQUENCE [LARGE SCALE GENOMIC DNA]</scope>
    <source>
        <strain evidence="2">20-A016</strain>
    </source>
</reference>
<dbReference type="InterPro" id="IPR024610">
    <property type="entry name" value="ING_N_histone-binding"/>
</dbReference>
<evidence type="ECO:0000259" key="1">
    <source>
        <dbReference type="Pfam" id="PF12998"/>
    </source>
</evidence>
<gene>
    <name evidence="2" type="ORF">MHBO_000533</name>
</gene>
<protein>
    <recommendedName>
        <fullName evidence="1">Inhibitor of growth protein N-terminal histone-binding domain-containing protein</fullName>
    </recommendedName>
</protein>